<evidence type="ECO:0000259" key="2">
    <source>
        <dbReference type="Pfam" id="PF03457"/>
    </source>
</evidence>
<organism evidence="3 4">
    <name type="scientific">Arthrobacter echini</name>
    <dbReference type="NCBI Taxonomy" id="1529066"/>
    <lineage>
        <taxon>Bacteria</taxon>
        <taxon>Bacillati</taxon>
        <taxon>Actinomycetota</taxon>
        <taxon>Actinomycetes</taxon>
        <taxon>Micrococcales</taxon>
        <taxon>Micrococcaceae</taxon>
        <taxon>Arthrobacter</taxon>
    </lineage>
</organism>
<name>A0A4S5E2U3_9MICC</name>
<dbReference type="EMBL" id="SSWH01000010">
    <property type="protein sequence ID" value="THJ65662.1"/>
    <property type="molecule type" value="Genomic_DNA"/>
</dbReference>
<gene>
    <name evidence="3" type="ORF">E8P82_11885</name>
</gene>
<reference evidence="3 4" key="1">
    <citation type="submission" date="2019-04" db="EMBL/GenBank/DDBJ databases">
        <authorList>
            <person name="Liu Q."/>
            <person name="Xin Y.-H."/>
        </authorList>
    </citation>
    <scope>NUCLEOTIDE SEQUENCE [LARGE SCALE GENOMIC DNA]</scope>
    <source>
        <strain evidence="3 4">AM23</strain>
    </source>
</reference>
<sequence length="241" mass="26925">MRRPGTRTTEARSPSCSPCPGPHTPPTTRTGRLDTYANPIQAPTDPMGTPSERRDDVTTVTVCVDEPTSSEDEGLCGPRESKQEWLLMYSCGVPVPVIAAWCRVSVKRVVRAADRQIERDPAWFDRCWMIHDQPAWPANKKHRRRTREQAWWEHYAHLTAHVREHGKIPAQNDSHEARVLYRWVENQRRNHDAGTLTPDGLEALNGVGVPLCGSSSGYGIIGLVKRAVAEHREQDVAAAAG</sequence>
<comment type="caution">
    <text evidence="3">The sequence shown here is derived from an EMBL/GenBank/DDBJ whole genome shotgun (WGS) entry which is preliminary data.</text>
</comment>
<keyword evidence="4" id="KW-1185">Reference proteome</keyword>
<dbReference type="Proteomes" id="UP000305233">
    <property type="component" value="Unassembled WGS sequence"/>
</dbReference>
<dbReference type="AlphaFoldDB" id="A0A4S5E2U3"/>
<evidence type="ECO:0000256" key="1">
    <source>
        <dbReference type="SAM" id="MobiDB-lite"/>
    </source>
</evidence>
<accession>A0A4S5E2U3</accession>
<dbReference type="Gene3D" id="6.10.140.530">
    <property type="match status" value="1"/>
</dbReference>
<proteinExistence type="predicted"/>
<evidence type="ECO:0000313" key="4">
    <source>
        <dbReference type="Proteomes" id="UP000305233"/>
    </source>
</evidence>
<feature type="region of interest" description="Disordered" evidence="1">
    <location>
        <begin position="1"/>
        <end position="55"/>
    </location>
</feature>
<dbReference type="OrthoDB" id="4919665at2"/>
<protein>
    <recommendedName>
        <fullName evidence="2">Helicase-associated domain-containing protein</fullName>
    </recommendedName>
</protein>
<dbReference type="InterPro" id="IPR005114">
    <property type="entry name" value="Helicase_assoc"/>
</dbReference>
<evidence type="ECO:0000313" key="3">
    <source>
        <dbReference type="EMBL" id="THJ65662.1"/>
    </source>
</evidence>
<dbReference type="Pfam" id="PF03457">
    <property type="entry name" value="HA"/>
    <property type="match status" value="1"/>
</dbReference>
<feature type="domain" description="Helicase-associated" evidence="2">
    <location>
        <begin position="148"/>
        <end position="209"/>
    </location>
</feature>